<sequence length="1037" mass="117010">MSSFSFTRQSQPAPAAQSRMGALSFGGSRSRDKSPSTDPLAPLQVVAARVAQDVAAFAIKVDVWHTEGMKSARAKYGATVNLVGEFKSIAETRVKELKRAHAADNKVELGRSIRKRIQDMAEAPDANTQGSLSQSLQMPAPTSDSHGTQGSKQLDELRQWQAELATWELVQIIISQRFPEPETDPAAERQKRLAQVGGNKRYSPNSEIWDRFMLEDDRAKEKALVLRWLEQTARNDRSSIETITTELETQSGRGAHTWTSGWLDSKSRIKQAKRLEGADQPLRPDAVDIKTADRTQGLVTQLDPDGPARQKRVLEKSDEYYERALWMVCYEMLRRGLPWNEISEWAQERNEAWRGVSVGAAYEAHPKGGPNVAGPTVGYLFRRMCFYAARGARVPHEGAVYGLLSGDLKQVQTACRTWDDHLHAHYNALLLSRFDRYLISNYPNKVNASLVQKFVFQDAASHIGDWDRASRTVITLLKQEKATETEASSPFKLIQGALIAGTLDELLLKVGTSLADMLVNDERPENLMLHPDSNHTDPGPKPLDQTRTYTAEPCFKALACNPQAFQTLVHIFLLFKHGLNTLDSDEMGTWVAMDNVITAYIECLRQRGQIMSIPIYAAQLAPERAAHCLARIIPDVRNTQERIKMVGLFRQYKTDVIEVVAQSFLFAFKNSGFTHFNEKGDTIITSPIKRFKIIERTGSQDFGLWPGYRIQAEFTGCQIEPKEDAIIEVLQWYQYINNDYKQTFDHLRNALTILLLNGRLGAAEKVVSDLSVESLSLSRTEALCGYPFDINQPGAEERDEASLHEHRSTLTDDDLRNALRYDAMPNAEKHAAIVQRLRENSQPYYDLQLIVRILCLFREWRQEEEDLIKLRTDQSRQPSEAAAAKKKADMSHTKEVLESIEQVFTALVSAITTSLRDHPEAENPDTWNLKFAYIPEIVLAYLSVLQTAAFFLQRDSAVSSAVRAMEIANLVADEENEWLQEVFLKTGRMSELVDALAMVSKAMLRLNEHEPKKSTSKKRGSKGETLRIWDLNAKSRV</sequence>
<dbReference type="PANTHER" id="PTHR13003">
    <property type="entry name" value="NUP107-RELATED"/>
    <property type="match status" value="1"/>
</dbReference>
<evidence type="ECO:0000256" key="3">
    <source>
        <dbReference type="ARBA" id="ARBA00022927"/>
    </source>
</evidence>
<keyword evidence="4 7" id="KW-0811">Translocation</keyword>
<dbReference type="Pfam" id="PF04121">
    <property type="entry name" value="Nup84_Nup100"/>
    <property type="match status" value="1"/>
</dbReference>
<comment type="function">
    <text evidence="7">Functions as a component of the nuclear pore complex (NPC).</text>
</comment>
<dbReference type="Gene3D" id="1.10.3450.20">
    <property type="match status" value="1"/>
</dbReference>
<feature type="region of interest" description="Disordered" evidence="8">
    <location>
        <begin position="123"/>
        <end position="152"/>
    </location>
</feature>
<evidence type="ECO:0000256" key="7">
    <source>
        <dbReference type="RuleBase" id="RU365072"/>
    </source>
</evidence>
<feature type="region of interest" description="Disordered" evidence="8">
    <location>
        <begin position="275"/>
        <end position="307"/>
    </location>
</feature>
<dbReference type="GO" id="GO:0031965">
    <property type="term" value="C:nuclear membrane"/>
    <property type="evidence" value="ECO:0007669"/>
    <property type="project" value="UniProtKB-SubCell"/>
</dbReference>
<dbReference type="InterPro" id="IPR007252">
    <property type="entry name" value="Nup84/Nup107"/>
</dbReference>
<keyword evidence="3" id="KW-0653">Protein transport</keyword>
<protein>
    <recommendedName>
        <fullName evidence="7">Nuclear pore complex protein</fullName>
    </recommendedName>
</protein>
<keyword evidence="5 7" id="KW-0906">Nuclear pore complex</keyword>
<dbReference type="VEuPathDB" id="FungiDB:JI435_140780"/>
<evidence type="ECO:0000256" key="4">
    <source>
        <dbReference type="ARBA" id="ARBA00023010"/>
    </source>
</evidence>
<proteinExistence type="inferred from homology"/>
<feature type="region of interest" description="Disordered" evidence="8">
    <location>
        <begin position="180"/>
        <end position="200"/>
    </location>
</feature>
<evidence type="ECO:0000256" key="6">
    <source>
        <dbReference type="ARBA" id="ARBA00023242"/>
    </source>
</evidence>
<dbReference type="OMA" id="RYQGFCK"/>
<gene>
    <name evidence="9" type="ORF">JI435_140780</name>
</gene>
<evidence type="ECO:0000313" key="10">
    <source>
        <dbReference type="Proteomes" id="UP000663193"/>
    </source>
</evidence>
<organism evidence="9 10">
    <name type="scientific">Phaeosphaeria nodorum (strain SN15 / ATCC MYA-4574 / FGSC 10173)</name>
    <name type="common">Glume blotch fungus</name>
    <name type="synonym">Parastagonospora nodorum</name>
    <dbReference type="NCBI Taxonomy" id="321614"/>
    <lineage>
        <taxon>Eukaryota</taxon>
        <taxon>Fungi</taxon>
        <taxon>Dikarya</taxon>
        <taxon>Ascomycota</taxon>
        <taxon>Pezizomycotina</taxon>
        <taxon>Dothideomycetes</taxon>
        <taxon>Pleosporomycetidae</taxon>
        <taxon>Pleosporales</taxon>
        <taxon>Pleosporineae</taxon>
        <taxon>Phaeosphaeriaceae</taxon>
        <taxon>Parastagonospora</taxon>
    </lineage>
</organism>
<keyword evidence="2" id="KW-0509">mRNA transport</keyword>
<name>A0A7U2F5S7_PHANO</name>
<evidence type="ECO:0000256" key="1">
    <source>
        <dbReference type="ARBA" id="ARBA00022448"/>
    </source>
</evidence>
<evidence type="ECO:0000256" key="5">
    <source>
        <dbReference type="ARBA" id="ARBA00023132"/>
    </source>
</evidence>
<dbReference type="GO" id="GO:0017056">
    <property type="term" value="F:structural constituent of nuclear pore"/>
    <property type="evidence" value="ECO:0007669"/>
    <property type="project" value="UniProtKB-UniRule"/>
</dbReference>
<feature type="compositionally biased region" description="Polar residues" evidence="8">
    <location>
        <begin position="1"/>
        <end position="12"/>
    </location>
</feature>
<dbReference type="Gene3D" id="1.20.190.50">
    <property type="match status" value="1"/>
</dbReference>
<dbReference type="GO" id="GO:0015031">
    <property type="term" value="P:protein transport"/>
    <property type="evidence" value="ECO:0007669"/>
    <property type="project" value="UniProtKB-KW"/>
</dbReference>
<feature type="compositionally biased region" description="Polar residues" evidence="8">
    <location>
        <begin position="126"/>
        <end position="152"/>
    </location>
</feature>
<dbReference type="GO" id="GO:0051028">
    <property type="term" value="P:mRNA transport"/>
    <property type="evidence" value="ECO:0007669"/>
    <property type="project" value="UniProtKB-KW"/>
</dbReference>
<comment type="subunit">
    <text evidence="7">Part of the nuclear pore complex (NPC).</text>
</comment>
<evidence type="ECO:0000256" key="8">
    <source>
        <dbReference type="SAM" id="MobiDB-lite"/>
    </source>
</evidence>
<evidence type="ECO:0000313" key="9">
    <source>
        <dbReference type="EMBL" id="QRC97025.1"/>
    </source>
</evidence>
<evidence type="ECO:0000256" key="2">
    <source>
        <dbReference type="ARBA" id="ARBA00022816"/>
    </source>
</evidence>
<dbReference type="Proteomes" id="UP000663193">
    <property type="component" value="Chromosome 7"/>
</dbReference>
<dbReference type="PANTHER" id="PTHR13003:SF2">
    <property type="entry name" value="NUCLEAR PORE COMPLEX PROTEIN NUP107"/>
    <property type="match status" value="1"/>
</dbReference>
<accession>A0A7U2F5S7</accession>
<keyword evidence="7" id="KW-0472">Membrane</keyword>
<dbReference type="GO" id="GO:0005643">
    <property type="term" value="C:nuclear pore"/>
    <property type="evidence" value="ECO:0007669"/>
    <property type="project" value="UniProtKB-SubCell"/>
</dbReference>
<dbReference type="EMBL" id="CP069029">
    <property type="protein sequence ID" value="QRC97025.1"/>
    <property type="molecule type" value="Genomic_DNA"/>
</dbReference>
<feature type="region of interest" description="Disordered" evidence="8">
    <location>
        <begin position="1"/>
        <end position="39"/>
    </location>
</feature>
<keyword evidence="6 7" id="KW-0539">Nucleus</keyword>
<reference evidence="10" key="1">
    <citation type="journal article" date="2021" name="BMC Genomics">
        <title>Chromosome-level genome assembly and manually-curated proteome of model necrotroph Parastagonospora nodorum Sn15 reveals a genome-wide trove of candidate effector homologs, and redundancy of virulence-related functions within an accessory chromosome.</title>
        <authorList>
            <person name="Bertazzoni S."/>
            <person name="Jones D.A.B."/>
            <person name="Phan H.T."/>
            <person name="Tan K.-C."/>
            <person name="Hane J.K."/>
        </authorList>
    </citation>
    <scope>NUCLEOTIDE SEQUENCE [LARGE SCALE GENOMIC DNA]</scope>
    <source>
        <strain evidence="10">SN15 / ATCC MYA-4574 / FGSC 10173)</strain>
    </source>
</reference>
<keyword evidence="10" id="KW-1185">Reference proteome</keyword>
<comment type="subcellular location">
    <subcellularLocation>
        <location evidence="7">Nucleus</location>
        <location evidence="7">Nuclear pore complex</location>
    </subcellularLocation>
    <subcellularLocation>
        <location evidence="7">Nucleus membrane</location>
    </subcellularLocation>
</comment>
<keyword evidence="1 7" id="KW-0813">Transport</keyword>
<dbReference type="OrthoDB" id="3098at2759"/>
<comment type="similarity">
    <text evidence="7">Belongs to the nucleoporin Nup84/Nup107 family.</text>
</comment>
<dbReference type="AlphaFoldDB" id="A0A7U2F5S7"/>